<dbReference type="GO" id="GO:0055085">
    <property type="term" value="P:transmembrane transport"/>
    <property type="evidence" value="ECO:0007669"/>
    <property type="project" value="UniProtKB-ARBA"/>
</dbReference>
<gene>
    <name evidence="9" type="ORF">SAMN05216258_102545</name>
</gene>
<dbReference type="Pfam" id="PF08352">
    <property type="entry name" value="oligo_HPY"/>
    <property type="match status" value="1"/>
</dbReference>
<keyword evidence="7" id="KW-0472">Membrane</keyword>
<protein>
    <submittedName>
        <fullName evidence="9">Peptide/nickel transport system ATP-binding protein/peptide/nickel transport system ATP-binding protein/dipeptide transport system ATP-binding protein</fullName>
    </submittedName>
</protein>
<dbReference type="RefSeq" id="WP_092858687.1">
    <property type="nucleotide sequence ID" value="NZ_FOQH01000002.1"/>
</dbReference>
<dbReference type="PANTHER" id="PTHR43297:SF2">
    <property type="entry name" value="DIPEPTIDE TRANSPORT ATP-BINDING PROTEIN DPPD"/>
    <property type="match status" value="1"/>
</dbReference>
<evidence type="ECO:0000259" key="8">
    <source>
        <dbReference type="PROSITE" id="PS50893"/>
    </source>
</evidence>
<dbReference type="GO" id="GO:0005886">
    <property type="term" value="C:plasma membrane"/>
    <property type="evidence" value="ECO:0007669"/>
    <property type="project" value="UniProtKB-SubCell"/>
</dbReference>
<keyword evidence="10" id="KW-1185">Reference proteome</keyword>
<evidence type="ECO:0000313" key="9">
    <source>
        <dbReference type="EMBL" id="SFH85167.1"/>
    </source>
</evidence>
<dbReference type="PANTHER" id="PTHR43297">
    <property type="entry name" value="OLIGOPEPTIDE TRANSPORT ATP-BINDING PROTEIN APPD"/>
    <property type="match status" value="1"/>
</dbReference>
<dbReference type="OrthoDB" id="7374568at2"/>
<dbReference type="NCBIfam" id="TIGR01727">
    <property type="entry name" value="oligo_HPY"/>
    <property type="match status" value="1"/>
</dbReference>
<reference evidence="9 10" key="1">
    <citation type="submission" date="2016-10" db="EMBL/GenBank/DDBJ databases">
        <authorList>
            <person name="de Groot N.N."/>
        </authorList>
    </citation>
    <scope>NUCLEOTIDE SEQUENCE [LARGE SCALE GENOMIC DNA]</scope>
    <source>
        <strain evidence="9 10">CGMCC 1.11030</strain>
    </source>
</reference>
<keyword evidence="4" id="KW-1003">Cell membrane</keyword>
<keyword evidence="6 9" id="KW-0067">ATP-binding</keyword>
<evidence type="ECO:0000313" key="10">
    <source>
        <dbReference type="Proteomes" id="UP000199377"/>
    </source>
</evidence>
<dbReference type="FunFam" id="3.40.50.300:FF:000016">
    <property type="entry name" value="Oligopeptide ABC transporter ATP-binding component"/>
    <property type="match status" value="1"/>
</dbReference>
<dbReference type="EMBL" id="FOQH01000002">
    <property type="protein sequence ID" value="SFH85167.1"/>
    <property type="molecule type" value="Genomic_DNA"/>
</dbReference>
<evidence type="ECO:0000256" key="5">
    <source>
        <dbReference type="ARBA" id="ARBA00022741"/>
    </source>
</evidence>
<keyword evidence="3" id="KW-0813">Transport</keyword>
<proteinExistence type="inferred from homology"/>
<dbReference type="SMART" id="SM00382">
    <property type="entry name" value="AAA"/>
    <property type="match status" value="1"/>
</dbReference>
<evidence type="ECO:0000256" key="6">
    <source>
        <dbReference type="ARBA" id="ARBA00022840"/>
    </source>
</evidence>
<feature type="domain" description="ABC transporter" evidence="8">
    <location>
        <begin position="4"/>
        <end position="254"/>
    </location>
</feature>
<comment type="similarity">
    <text evidence="2">Belongs to the ABC transporter superfamily.</text>
</comment>
<organism evidence="9 10">
    <name type="scientific">Albimonas pacifica</name>
    <dbReference type="NCBI Taxonomy" id="1114924"/>
    <lineage>
        <taxon>Bacteria</taxon>
        <taxon>Pseudomonadati</taxon>
        <taxon>Pseudomonadota</taxon>
        <taxon>Alphaproteobacteria</taxon>
        <taxon>Rhodobacterales</taxon>
        <taxon>Paracoccaceae</taxon>
        <taxon>Albimonas</taxon>
    </lineage>
</organism>
<dbReference type="GO" id="GO:0015833">
    <property type="term" value="P:peptide transport"/>
    <property type="evidence" value="ECO:0007669"/>
    <property type="project" value="InterPro"/>
</dbReference>
<evidence type="ECO:0000256" key="1">
    <source>
        <dbReference type="ARBA" id="ARBA00004417"/>
    </source>
</evidence>
<evidence type="ECO:0000256" key="4">
    <source>
        <dbReference type="ARBA" id="ARBA00022475"/>
    </source>
</evidence>
<dbReference type="InterPro" id="IPR017871">
    <property type="entry name" value="ABC_transporter-like_CS"/>
</dbReference>
<evidence type="ECO:0000256" key="2">
    <source>
        <dbReference type="ARBA" id="ARBA00005417"/>
    </source>
</evidence>
<name>A0A1I3DEM9_9RHOB</name>
<keyword evidence="5" id="KW-0547">Nucleotide-binding</keyword>
<dbReference type="InterPro" id="IPR013563">
    <property type="entry name" value="Oligopep_ABC_C"/>
</dbReference>
<dbReference type="InterPro" id="IPR027417">
    <property type="entry name" value="P-loop_NTPase"/>
</dbReference>
<dbReference type="Gene3D" id="3.40.50.300">
    <property type="entry name" value="P-loop containing nucleotide triphosphate hydrolases"/>
    <property type="match status" value="1"/>
</dbReference>
<evidence type="ECO:0000256" key="3">
    <source>
        <dbReference type="ARBA" id="ARBA00022448"/>
    </source>
</evidence>
<dbReference type="Pfam" id="PF00005">
    <property type="entry name" value="ABC_tran"/>
    <property type="match status" value="1"/>
</dbReference>
<comment type="subcellular location">
    <subcellularLocation>
        <location evidence="1">Cell inner membrane</location>
        <topology evidence="1">Peripheral membrane protein</topology>
    </subcellularLocation>
</comment>
<dbReference type="PROSITE" id="PS50893">
    <property type="entry name" value="ABC_TRANSPORTER_2"/>
    <property type="match status" value="1"/>
</dbReference>
<evidence type="ECO:0000256" key="7">
    <source>
        <dbReference type="ARBA" id="ARBA00023136"/>
    </source>
</evidence>
<dbReference type="GO" id="GO:0005524">
    <property type="term" value="F:ATP binding"/>
    <property type="evidence" value="ECO:0007669"/>
    <property type="project" value="UniProtKB-KW"/>
</dbReference>
<dbReference type="CDD" id="cd03257">
    <property type="entry name" value="ABC_NikE_OppD_transporters"/>
    <property type="match status" value="1"/>
</dbReference>
<dbReference type="InterPro" id="IPR003439">
    <property type="entry name" value="ABC_transporter-like_ATP-bd"/>
</dbReference>
<dbReference type="SUPFAM" id="SSF52540">
    <property type="entry name" value="P-loop containing nucleoside triphosphate hydrolases"/>
    <property type="match status" value="1"/>
</dbReference>
<accession>A0A1I3DEM9</accession>
<dbReference type="InterPro" id="IPR003593">
    <property type="entry name" value="AAA+_ATPase"/>
</dbReference>
<dbReference type="AlphaFoldDB" id="A0A1I3DEM9"/>
<sequence>MPLLEIEDLAIDLARDGARRRLVHGASLSVEEGETVAVVGESGSGKSLTALAAMGLLPEELSIGAGRIRFEGRDLAELTEEDRRILRGGDMAMIFQEPMTALNPVLSIGRQLTEGMRAKLGISKSEANARAVELLTQVGVTDPARRLTQYPHEFSGGMRQRVVIAMALACRPKLILADEPTTALDVTIQAQILALTAKLCRENGVGLVLITHNLGIVARYADRVCVMYAGGVVEAGEARALYRAPRHPYTRGLLDSVPRLDLDRSHGLHPIPGSPPDPMRPVPGCRFHPRCARAEARCRAEEPPAEVQDGRLFACWRPLPAPVSEPAE</sequence>
<dbReference type="InterPro" id="IPR050388">
    <property type="entry name" value="ABC_Ni/Peptide_Import"/>
</dbReference>
<dbReference type="GO" id="GO:0016887">
    <property type="term" value="F:ATP hydrolysis activity"/>
    <property type="evidence" value="ECO:0007669"/>
    <property type="project" value="InterPro"/>
</dbReference>
<dbReference type="PROSITE" id="PS00211">
    <property type="entry name" value="ABC_TRANSPORTER_1"/>
    <property type="match status" value="1"/>
</dbReference>
<dbReference type="Proteomes" id="UP000199377">
    <property type="component" value="Unassembled WGS sequence"/>
</dbReference>
<dbReference type="STRING" id="1114924.SAMN05216258_102545"/>